<accession>A0A0F8Z151</accession>
<dbReference type="AlphaFoldDB" id="A0A0F8Z151"/>
<proteinExistence type="predicted"/>
<reference evidence="2" key="1">
    <citation type="journal article" date="2015" name="Nature">
        <title>Complex archaea that bridge the gap between prokaryotes and eukaryotes.</title>
        <authorList>
            <person name="Spang A."/>
            <person name="Saw J.H."/>
            <person name="Jorgensen S.L."/>
            <person name="Zaremba-Niedzwiedzka K."/>
            <person name="Martijn J."/>
            <person name="Lind A.E."/>
            <person name="van Eijk R."/>
            <person name="Schleper C."/>
            <person name="Guy L."/>
            <person name="Ettema T.J."/>
        </authorList>
    </citation>
    <scope>NUCLEOTIDE SEQUENCE</scope>
</reference>
<dbReference type="Pfam" id="PF09643">
    <property type="entry name" value="YopX"/>
    <property type="match status" value="1"/>
</dbReference>
<comment type="caution">
    <text evidence="2">The sequence shown here is derived from an EMBL/GenBank/DDBJ whole genome shotgun (WGS) entry which is preliminary data.</text>
</comment>
<sequence>MREIKFRMWDSEKMVTPDYIDKEGGHLKNKNGINEYSSMEWVMQFTGLHDKNSKEIYEGDVVEVVHDRGAPSRYSVLIVIGFWGVEAEWDFISGGYECSTHIMKHDYSNLEVIGNIYGAPELLDSEGAER</sequence>
<dbReference type="InterPro" id="IPR019096">
    <property type="entry name" value="YopX_protein"/>
</dbReference>
<dbReference type="SUPFAM" id="SSF159006">
    <property type="entry name" value="YopX-like"/>
    <property type="match status" value="1"/>
</dbReference>
<dbReference type="EMBL" id="LAZR01063105">
    <property type="protein sequence ID" value="KKK60164.1"/>
    <property type="molecule type" value="Genomic_DNA"/>
</dbReference>
<protein>
    <recommendedName>
        <fullName evidence="1">YopX protein domain-containing protein</fullName>
    </recommendedName>
</protein>
<organism evidence="2">
    <name type="scientific">marine sediment metagenome</name>
    <dbReference type="NCBI Taxonomy" id="412755"/>
    <lineage>
        <taxon>unclassified sequences</taxon>
        <taxon>metagenomes</taxon>
        <taxon>ecological metagenomes</taxon>
    </lineage>
</organism>
<gene>
    <name evidence="2" type="ORF">LCGC14_3027100</name>
</gene>
<evidence type="ECO:0000259" key="1">
    <source>
        <dbReference type="Pfam" id="PF09643"/>
    </source>
</evidence>
<evidence type="ECO:0000313" key="2">
    <source>
        <dbReference type="EMBL" id="KKK60164.1"/>
    </source>
</evidence>
<dbReference type="InterPro" id="IPR023385">
    <property type="entry name" value="YopX-like_C"/>
</dbReference>
<dbReference type="Gene3D" id="2.30.30.290">
    <property type="entry name" value="YopX-like domains"/>
    <property type="match status" value="1"/>
</dbReference>
<feature type="domain" description="YopX protein" evidence="1">
    <location>
        <begin position="6"/>
        <end position="124"/>
    </location>
</feature>
<name>A0A0F8Z151_9ZZZZ</name>